<feature type="region of interest" description="Disordered" evidence="1">
    <location>
        <begin position="68"/>
        <end position="135"/>
    </location>
</feature>
<dbReference type="GO" id="GO:0043755">
    <property type="term" value="F:alpha-ribazole phosphatase activity"/>
    <property type="evidence" value="ECO:0007669"/>
    <property type="project" value="UniProtKB-EC"/>
</dbReference>
<sequence length="200" mass="21859">DRRPRDGPHRAAAPRRHRPAQLSRTTRRCADRARLEPAARGGHRAWMGPHHRLPDAAVCRIRAGAGAGARPATDAGCAPDGVPLRRLAGRPDRGSGRAAGRRARPLLGRSGREPATGCGNVRRVRPSPERGTGRHRTHLRWPAHAGGHARRRDPVAALHRRGARFRRHGRYRCAARVAAYRGVACDTAENGRLYGHGSRL</sequence>
<accession>A0A6J4KCK0</accession>
<protein>
    <submittedName>
        <fullName evidence="2">Alpha-ribazole-5'-phosphate phosphatase</fullName>
        <ecNumber evidence="2">3.1.3.73</ecNumber>
    </submittedName>
</protein>
<name>A0A6J4KCK0_9GAMM</name>
<keyword evidence="2" id="KW-0378">Hydrolase</keyword>
<feature type="non-terminal residue" evidence="2">
    <location>
        <position position="1"/>
    </location>
</feature>
<dbReference type="AlphaFoldDB" id="A0A6J4KCK0"/>
<evidence type="ECO:0000256" key="1">
    <source>
        <dbReference type="SAM" id="MobiDB-lite"/>
    </source>
</evidence>
<organism evidence="2">
    <name type="scientific">uncultured Lysobacter sp</name>
    <dbReference type="NCBI Taxonomy" id="271060"/>
    <lineage>
        <taxon>Bacteria</taxon>
        <taxon>Pseudomonadati</taxon>
        <taxon>Pseudomonadota</taxon>
        <taxon>Gammaproteobacteria</taxon>
        <taxon>Lysobacterales</taxon>
        <taxon>Lysobacteraceae</taxon>
        <taxon>Lysobacter</taxon>
        <taxon>environmental samples</taxon>
    </lineage>
</organism>
<feature type="region of interest" description="Disordered" evidence="1">
    <location>
        <begin position="1"/>
        <end position="28"/>
    </location>
</feature>
<dbReference type="EMBL" id="CADCUA010000029">
    <property type="protein sequence ID" value="CAA9301166.1"/>
    <property type="molecule type" value="Genomic_DNA"/>
</dbReference>
<reference evidence="2" key="1">
    <citation type="submission" date="2020-02" db="EMBL/GenBank/DDBJ databases">
        <authorList>
            <person name="Meier V. D."/>
        </authorList>
    </citation>
    <scope>NUCLEOTIDE SEQUENCE</scope>
    <source>
        <strain evidence="2">AVDCRST_MAG71</strain>
    </source>
</reference>
<feature type="non-terminal residue" evidence="2">
    <location>
        <position position="200"/>
    </location>
</feature>
<gene>
    <name evidence="2" type="ORF">AVDCRST_MAG71-100</name>
</gene>
<dbReference type="EC" id="3.1.3.73" evidence="2"/>
<proteinExistence type="predicted"/>
<evidence type="ECO:0000313" key="2">
    <source>
        <dbReference type="EMBL" id="CAA9301166.1"/>
    </source>
</evidence>